<dbReference type="PANTHER" id="PTHR30404:SF8">
    <property type="entry name" value="AUTOLYSIN PH-RELATED"/>
    <property type="match status" value="1"/>
</dbReference>
<dbReference type="InterPro" id="IPR002508">
    <property type="entry name" value="MurNAc-LAA_cat"/>
</dbReference>
<dbReference type="GO" id="GO:0042834">
    <property type="term" value="F:peptidoglycan binding"/>
    <property type="evidence" value="ECO:0007669"/>
    <property type="project" value="InterPro"/>
</dbReference>
<feature type="domain" description="SPOR" evidence="1">
    <location>
        <begin position="192"/>
        <end position="232"/>
    </location>
</feature>
<dbReference type="Pfam" id="PF05036">
    <property type="entry name" value="SPOR"/>
    <property type="match status" value="1"/>
</dbReference>
<dbReference type="KEGG" id="mas:Mahau_0053"/>
<keyword evidence="3" id="KW-1185">Reference proteome</keyword>
<evidence type="ECO:0000259" key="1">
    <source>
        <dbReference type="PROSITE" id="PS51724"/>
    </source>
</evidence>
<dbReference type="eggNOG" id="COG0860">
    <property type="taxonomic scope" value="Bacteria"/>
</dbReference>
<dbReference type="InterPro" id="IPR007730">
    <property type="entry name" value="SPOR-like_dom"/>
</dbReference>
<keyword evidence="2" id="KW-0378">Hydrolase</keyword>
<dbReference type="GO" id="GO:0030288">
    <property type="term" value="C:outer membrane-bounded periplasmic space"/>
    <property type="evidence" value="ECO:0007669"/>
    <property type="project" value="TreeGrafter"/>
</dbReference>
<reference evidence="2 3" key="2">
    <citation type="journal article" date="2011" name="Stand. Genomic Sci.">
        <title>Complete genome sequence of Mahella australiensis type strain (50-1 BON).</title>
        <authorList>
            <person name="Sikorski J."/>
            <person name="Teshima H."/>
            <person name="Nolan M."/>
            <person name="Lucas S."/>
            <person name="Hammon N."/>
            <person name="Deshpande S."/>
            <person name="Cheng J.F."/>
            <person name="Pitluck S."/>
            <person name="Liolios K."/>
            <person name="Pagani I."/>
            <person name="Ivanova N."/>
            <person name="Huntemann M."/>
            <person name="Mavromatis K."/>
            <person name="Ovchinikova G."/>
            <person name="Pati A."/>
            <person name="Tapia R."/>
            <person name="Han C."/>
            <person name="Goodwin L."/>
            <person name="Chen A."/>
            <person name="Palaniappan K."/>
            <person name="Land M."/>
            <person name="Hauser L."/>
            <person name="Ngatchou-Djao O.D."/>
            <person name="Rohde M."/>
            <person name="Pukall R."/>
            <person name="Spring S."/>
            <person name="Abt B."/>
            <person name="Goker M."/>
            <person name="Detter J.C."/>
            <person name="Woyke T."/>
            <person name="Bristow J."/>
            <person name="Markowitz V."/>
            <person name="Hugenholtz P."/>
            <person name="Eisen J.A."/>
            <person name="Kyrpides N.C."/>
            <person name="Klenk H.P."/>
            <person name="Lapidus A."/>
        </authorList>
    </citation>
    <scope>NUCLEOTIDE SEQUENCE [LARGE SCALE GENOMIC DNA]</scope>
    <source>
        <strain evidence="3">DSM 15567 / CIP 107919 / 50-1 BON</strain>
    </source>
</reference>
<reference evidence="3" key="1">
    <citation type="submission" date="2010-11" db="EMBL/GenBank/DDBJ databases">
        <title>The complete genome of Mahella australiensis DSM 15567.</title>
        <authorList>
            <consortium name="US DOE Joint Genome Institute (JGI-PGF)"/>
            <person name="Lucas S."/>
            <person name="Copeland A."/>
            <person name="Lapidus A."/>
            <person name="Bruce D."/>
            <person name="Goodwin L."/>
            <person name="Pitluck S."/>
            <person name="Kyrpides N."/>
            <person name="Mavromatis K."/>
            <person name="Pagani I."/>
            <person name="Ivanova N."/>
            <person name="Teshima H."/>
            <person name="Brettin T."/>
            <person name="Detter J.C."/>
            <person name="Han C."/>
            <person name="Tapia R."/>
            <person name="Land M."/>
            <person name="Hauser L."/>
            <person name="Markowitz V."/>
            <person name="Cheng J.-F."/>
            <person name="Hugenholtz P."/>
            <person name="Woyke T."/>
            <person name="Wu D."/>
            <person name="Spring S."/>
            <person name="Pukall R."/>
            <person name="Steenblock K."/>
            <person name="Schneider S."/>
            <person name="Klenk H.-P."/>
            <person name="Eisen J.A."/>
        </authorList>
    </citation>
    <scope>NUCLEOTIDE SEQUENCE [LARGE SCALE GENOMIC DNA]</scope>
    <source>
        <strain evidence="3">DSM 15567 / CIP 107919 / 50-1 BON</strain>
    </source>
</reference>
<name>F3ZVC6_MAHA5</name>
<dbReference type="Gene3D" id="3.30.70.1070">
    <property type="entry name" value="Sporulation related repeat"/>
    <property type="match status" value="1"/>
</dbReference>
<dbReference type="InterPro" id="IPR050695">
    <property type="entry name" value="N-acetylmuramoyl_amidase_3"/>
</dbReference>
<dbReference type="Pfam" id="PF01520">
    <property type="entry name" value="Amidase_3"/>
    <property type="match status" value="1"/>
</dbReference>
<dbReference type="EMBL" id="CP002360">
    <property type="protein sequence ID" value="AEE95276.1"/>
    <property type="molecule type" value="Genomic_DNA"/>
</dbReference>
<dbReference type="STRING" id="697281.Mahau_0053"/>
<gene>
    <name evidence="2" type="ordered locus">Mahau_0053</name>
</gene>
<dbReference type="SUPFAM" id="SSF53187">
    <property type="entry name" value="Zn-dependent exopeptidases"/>
    <property type="match status" value="1"/>
</dbReference>
<dbReference type="AlphaFoldDB" id="F3ZVC6"/>
<dbReference type="Gene3D" id="3.40.630.40">
    <property type="entry name" value="Zn-dependent exopeptidases"/>
    <property type="match status" value="1"/>
</dbReference>
<dbReference type="PANTHER" id="PTHR30404">
    <property type="entry name" value="N-ACETYLMURAMOYL-L-ALANINE AMIDASE"/>
    <property type="match status" value="1"/>
</dbReference>
<protein>
    <submittedName>
        <fullName evidence="2">Cell wall hydrolase/autolysin</fullName>
    </submittedName>
</protein>
<accession>F3ZVC6</accession>
<dbReference type="GO" id="GO:0009253">
    <property type="term" value="P:peptidoglycan catabolic process"/>
    <property type="evidence" value="ECO:0007669"/>
    <property type="project" value="InterPro"/>
</dbReference>
<dbReference type="GO" id="GO:0008745">
    <property type="term" value="F:N-acetylmuramoyl-L-alanine amidase activity"/>
    <property type="evidence" value="ECO:0007669"/>
    <property type="project" value="InterPro"/>
</dbReference>
<evidence type="ECO:0000313" key="2">
    <source>
        <dbReference type="EMBL" id="AEE95276.1"/>
    </source>
</evidence>
<organism evidence="2 3">
    <name type="scientific">Mahella australiensis (strain DSM 15567 / CIP 107919 / 50-1 BON)</name>
    <dbReference type="NCBI Taxonomy" id="697281"/>
    <lineage>
        <taxon>Bacteria</taxon>
        <taxon>Bacillati</taxon>
        <taxon>Bacillota</taxon>
        <taxon>Clostridia</taxon>
        <taxon>Thermoanaerobacterales</taxon>
        <taxon>Thermoanaerobacterales Family IV. Incertae Sedis</taxon>
        <taxon>Mahella</taxon>
    </lineage>
</organism>
<dbReference type="PROSITE" id="PS51724">
    <property type="entry name" value="SPOR"/>
    <property type="match status" value="1"/>
</dbReference>
<dbReference type="SMART" id="SM00646">
    <property type="entry name" value="Ami_3"/>
    <property type="match status" value="1"/>
</dbReference>
<dbReference type="CDD" id="cd02696">
    <property type="entry name" value="MurNAc-LAA"/>
    <property type="match status" value="1"/>
</dbReference>
<dbReference type="InterPro" id="IPR036680">
    <property type="entry name" value="SPOR-like_sf"/>
</dbReference>
<dbReference type="SUPFAM" id="SSF110997">
    <property type="entry name" value="Sporulation related repeat"/>
    <property type="match status" value="1"/>
</dbReference>
<proteinExistence type="predicted"/>
<dbReference type="RefSeq" id="WP_013779710.1">
    <property type="nucleotide sequence ID" value="NC_015520.1"/>
</dbReference>
<dbReference type="OrthoDB" id="9772024at2"/>
<evidence type="ECO:0000313" key="3">
    <source>
        <dbReference type="Proteomes" id="UP000008457"/>
    </source>
</evidence>
<dbReference type="HOGENOM" id="CLU_1193683_0_0_9"/>
<sequence length="232" mass="26352">MAYKVYVSPSTQEHNVGAGNYGTEEYQMNLIADILVSRLQEHGFLIKRNRPEMTLAQVIADSNAWEPDIHIAIHSNAANGRARGCEIWVYKKGYNAEKLAKCIYKYLEPLTPAADRNIRENQQLKETRETKAPAVIIETSFHDNIDDAKWIMDNREMIAEAILHGICDYFGITYKPKQQLKPKPEQPDKPIESGGRLYRVVAGSFSDRANAEAQVERLKKAGFAAWILTEEK</sequence>
<dbReference type="Proteomes" id="UP000008457">
    <property type="component" value="Chromosome"/>
</dbReference>